<name>A0AAE8Y7T1_9CAUD</name>
<reference evidence="1" key="1">
    <citation type="submission" date="2021-09" db="EMBL/GenBank/DDBJ databases">
        <authorList>
            <person name="Andersen S.H."/>
            <person name="Beall E.A."/>
            <person name="Cappelle B."/>
            <person name="Falteisek K.J."/>
            <person name="Fenske B.A."/>
            <person name="Gansluckner N.W."/>
            <person name="Gilbertson S.M."/>
            <person name="Krings K.J."/>
            <person name="Mobeck M."/>
            <person name="Odeku J.O."/>
            <person name="Poncelet M.E."/>
            <person name="Rohr J.R."/>
            <person name="Rolands L."/>
            <person name="Whipple C.D."/>
            <person name="Whipple E.M."/>
            <person name="Spring A.M."/>
            <person name="Klyczek K."/>
            <person name="Garlena R.A."/>
            <person name="Russell D.A."/>
            <person name="Pope W.H."/>
            <person name="Jacobs-Sera D."/>
            <person name="Hatfull G.F."/>
        </authorList>
    </citation>
    <scope>NUCLEOTIDE SEQUENCE</scope>
</reference>
<keyword evidence="2" id="KW-1185">Reference proteome</keyword>
<dbReference type="KEGG" id="vg:80019858"/>
<organism evidence="1 2">
    <name type="scientific">Microbacterium phage Pumpernickel</name>
    <dbReference type="NCBI Taxonomy" id="2885983"/>
    <lineage>
        <taxon>Viruses</taxon>
        <taxon>Duplodnaviria</taxon>
        <taxon>Heunggongvirae</taxon>
        <taxon>Uroviricota</taxon>
        <taxon>Caudoviricetes</taxon>
        <taxon>Pumpernickelvirus</taxon>
        <taxon>Pumpernickelvirus pumpernickel</taxon>
    </lineage>
</organism>
<evidence type="ECO:0000313" key="1">
    <source>
        <dbReference type="EMBL" id="UDL15967.1"/>
    </source>
</evidence>
<proteinExistence type="predicted"/>
<evidence type="ECO:0000313" key="2">
    <source>
        <dbReference type="Proteomes" id="UP000827768"/>
    </source>
</evidence>
<dbReference type="RefSeq" id="YP_010755207.1">
    <property type="nucleotide sequence ID" value="NC_073468.1"/>
</dbReference>
<accession>A0AAE8Y7T1</accession>
<gene>
    <name evidence="1" type="primary">217</name>
    <name evidence="1" type="ORF">SEA_PUMPERNICKEL_217</name>
</gene>
<protein>
    <submittedName>
        <fullName evidence="1">Uncharacterized protein</fullName>
    </submittedName>
</protein>
<sequence>MFPEGITTREIEVGPASDLINGTHYTIRVMVAPSRSLVWEGSPVVPSLKVYTIPAGDSGLIELPVTNQNGYSDPNGNTIEVAPDEHAFYYKINVYYLRNGSVVKTKPAIKAVLPEGSGPVDIDEMIQYSSGNAGGVITIPDTWSVILAESVASAASAEEAAEAAQAALEEYLSNPVDPAIIGAAVNAYFAENPIDAATPEDVTEAIQAHENDPTPHKAYDLDIPSLSVMFENGLV</sequence>
<dbReference type="EMBL" id="OK040790">
    <property type="protein sequence ID" value="UDL15967.1"/>
    <property type="molecule type" value="Genomic_DNA"/>
</dbReference>
<dbReference type="Proteomes" id="UP000827768">
    <property type="component" value="Segment"/>
</dbReference>
<dbReference type="GeneID" id="80019858"/>